<dbReference type="Gene3D" id="3.40.50.150">
    <property type="entry name" value="Vaccinia Virus protein VP39"/>
    <property type="match status" value="1"/>
</dbReference>
<name>A0ABU6HBQ1_9RHOB</name>
<evidence type="ECO:0000259" key="3">
    <source>
        <dbReference type="Pfam" id="PF05175"/>
    </source>
</evidence>
<dbReference type="InterPro" id="IPR007848">
    <property type="entry name" value="Small_mtfrase_dom"/>
</dbReference>
<dbReference type="InterPro" id="IPR050210">
    <property type="entry name" value="tRNA_Adenine-N(6)_MTase"/>
</dbReference>
<evidence type="ECO:0000256" key="2">
    <source>
        <dbReference type="ARBA" id="ARBA00022691"/>
    </source>
</evidence>
<dbReference type="Pfam" id="PF05175">
    <property type="entry name" value="MTS"/>
    <property type="match status" value="1"/>
</dbReference>
<evidence type="ECO:0000256" key="1">
    <source>
        <dbReference type="ARBA" id="ARBA00022603"/>
    </source>
</evidence>
<keyword evidence="1 4" id="KW-0808">Transferase</keyword>
<protein>
    <submittedName>
        <fullName evidence="4">Methyltransferase domain-containing protein</fullName>
    </submittedName>
</protein>
<comment type="caution">
    <text evidence="4">The sequence shown here is derived from an EMBL/GenBank/DDBJ whole genome shotgun (WGS) entry which is preliminary data.</text>
</comment>
<keyword evidence="2" id="KW-0949">S-adenosyl-L-methionine</keyword>
<gene>
    <name evidence="4" type="ORF">VK792_01230</name>
</gene>
<dbReference type="GO" id="GO:0032259">
    <property type="term" value="P:methylation"/>
    <property type="evidence" value="ECO:0007669"/>
    <property type="project" value="UniProtKB-KW"/>
</dbReference>
<dbReference type="RefSeq" id="WP_326295460.1">
    <property type="nucleotide sequence ID" value="NZ_JAYLLH010000001.1"/>
</dbReference>
<dbReference type="InterPro" id="IPR002052">
    <property type="entry name" value="DNA_methylase_N6_adenine_CS"/>
</dbReference>
<keyword evidence="5" id="KW-1185">Reference proteome</keyword>
<dbReference type="PANTHER" id="PTHR47739">
    <property type="entry name" value="TRNA1(VAL) (ADENINE(37)-N6)-METHYLTRANSFERASE"/>
    <property type="match status" value="1"/>
</dbReference>
<proteinExistence type="predicted"/>
<dbReference type="InterPro" id="IPR029063">
    <property type="entry name" value="SAM-dependent_MTases_sf"/>
</dbReference>
<dbReference type="GO" id="GO:0008168">
    <property type="term" value="F:methyltransferase activity"/>
    <property type="evidence" value="ECO:0007669"/>
    <property type="project" value="UniProtKB-KW"/>
</dbReference>
<organism evidence="4 5">
    <name type="scientific">Mesobacterium hydrothermale</name>
    <dbReference type="NCBI Taxonomy" id="3111907"/>
    <lineage>
        <taxon>Bacteria</taxon>
        <taxon>Pseudomonadati</taxon>
        <taxon>Pseudomonadota</taxon>
        <taxon>Alphaproteobacteria</taxon>
        <taxon>Rhodobacterales</taxon>
        <taxon>Roseobacteraceae</taxon>
        <taxon>Mesobacterium</taxon>
    </lineage>
</organism>
<evidence type="ECO:0000313" key="4">
    <source>
        <dbReference type="EMBL" id="MEC3859893.1"/>
    </source>
</evidence>
<reference evidence="4 5" key="1">
    <citation type="submission" date="2024-01" db="EMBL/GenBank/DDBJ databases">
        <title>Mesobacterium rodlantinim sp. nov., isolated from shallow sea hydrothermal systems off Kueishantao Island.</title>
        <authorList>
            <person name="Su Z."/>
            <person name="Tang K."/>
        </authorList>
    </citation>
    <scope>NUCLEOTIDE SEQUENCE [LARGE SCALE GENOMIC DNA]</scope>
    <source>
        <strain evidence="4 5">TK19101</strain>
    </source>
</reference>
<dbReference type="PANTHER" id="PTHR47739:SF1">
    <property type="entry name" value="TRNA1(VAL) (ADENINE(37)-N6)-METHYLTRANSFERASE"/>
    <property type="match status" value="1"/>
</dbReference>
<accession>A0ABU6HBQ1</accession>
<feature type="domain" description="Methyltransferase small" evidence="3">
    <location>
        <begin position="38"/>
        <end position="138"/>
    </location>
</feature>
<dbReference type="SUPFAM" id="SSF53335">
    <property type="entry name" value="S-adenosyl-L-methionine-dependent methyltransferases"/>
    <property type="match status" value="1"/>
</dbReference>
<sequence>MRDAPFTTDELTCDDFLGGRARVWQPRNGYRAGTDPVLLAAAVTAKPGQTVLELGCGGGPALVCLGTRVPGLHLTGVELQPGYADLARRNLAENALDGTIETADLTALPGHVRQVQFDHVFANPPYFQASTRKGATAADREIALAGQTPLAQWVEIAAKRLAPGGTATFIQRAERLPELLTHFTAHLGSVELLPLAPRPNRPPRLILLRGRRAGRAPFRFHAPLILHRATDHQPDANPYSAPVNAVMRDAAALPFPDDKTPL</sequence>
<dbReference type="Proteomes" id="UP001348149">
    <property type="component" value="Unassembled WGS sequence"/>
</dbReference>
<dbReference type="EMBL" id="JAYLLH010000001">
    <property type="protein sequence ID" value="MEC3859893.1"/>
    <property type="molecule type" value="Genomic_DNA"/>
</dbReference>
<dbReference type="PROSITE" id="PS00092">
    <property type="entry name" value="N6_MTASE"/>
    <property type="match status" value="1"/>
</dbReference>
<dbReference type="CDD" id="cd02440">
    <property type="entry name" value="AdoMet_MTases"/>
    <property type="match status" value="1"/>
</dbReference>
<keyword evidence="1 4" id="KW-0489">Methyltransferase</keyword>
<evidence type="ECO:0000313" key="5">
    <source>
        <dbReference type="Proteomes" id="UP001348149"/>
    </source>
</evidence>